<dbReference type="RefSeq" id="WP_284340767.1">
    <property type="nucleotide sequence ID" value="NZ_BSNS01000011.1"/>
</dbReference>
<feature type="domain" description="Activator of Hsp90 ATPase homologue 1/2-like C-terminal" evidence="2">
    <location>
        <begin position="39"/>
        <end position="159"/>
    </location>
</feature>
<evidence type="ECO:0000259" key="2">
    <source>
        <dbReference type="Pfam" id="PF08327"/>
    </source>
</evidence>
<protein>
    <submittedName>
        <fullName evidence="3">Activator of HSP90 ATPase</fullName>
    </submittedName>
</protein>
<evidence type="ECO:0000256" key="1">
    <source>
        <dbReference type="ARBA" id="ARBA00006817"/>
    </source>
</evidence>
<reference evidence="4" key="1">
    <citation type="journal article" date="2019" name="Int. J. Syst. Evol. Microbiol.">
        <title>The Global Catalogue of Microorganisms (GCM) 10K type strain sequencing project: providing services to taxonomists for standard genome sequencing and annotation.</title>
        <authorList>
            <consortium name="The Broad Institute Genomics Platform"/>
            <consortium name="The Broad Institute Genome Sequencing Center for Infectious Disease"/>
            <person name="Wu L."/>
            <person name="Ma J."/>
        </authorList>
    </citation>
    <scope>NUCLEOTIDE SEQUENCE [LARGE SCALE GENOMIC DNA]</scope>
    <source>
        <strain evidence="4">NBRC 112416</strain>
    </source>
</reference>
<keyword evidence="4" id="KW-1185">Reference proteome</keyword>
<comment type="similarity">
    <text evidence="1">Belongs to the AHA1 family.</text>
</comment>
<dbReference type="SUPFAM" id="SSF55961">
    <property type="entry name" value="Bet v1-like"/>
    <property type="match status" value="1"/>
</dbReference>
<evidence type="ECO:0000313" key="4">
    <source>
        <dbReference type="Proteomes" id="UP001156691"/>
    </source>
</evidence>
<dbReference type="Proteomes" id="UP001156691">
    <property type="component" value="Unassembled WGS sequence"/>
</dbReference>
<name>A0ABQ5W5J7_9HYPH</name>
<dbReference type="EMBL" id="BSNS01000011">
    <property type="protein sequence ID" value="GLQ55355.1"/>
    <property type="molecule type" value="Genomic_DNA"/>
</dbReference>
<organism evidence="3 4">
    <name type="scientific">Devosia nitrariae</name>
    <dbReference type="NCBI Taxonomy" id="2071872"/>
    <lineage>
        <taxon>Bacteria</taxon>
        <taxon>Pseudomonadati</taxon>
        <taxon>Pseudomonadota</taxon>
        <taxon>Alphaproteobacteria</taxon>
        <taxon>Hyphomicrobiales</taxon>
        <taxon>Devosiaceae</taxon>
        <taxon>Devosia</taxon>
    </lineage>
</organism>
<dbReference type="Gene3D" id="3.30.530.20">
    <property type="match status" value="1"/>
</dbReference>
<proteinExistence type="inferred from homology"/>
<dbReference type="CDD" id="cd08901">
    <property type="entry name" value="SRPBCC_CalC_Aha1-like_8"/>
    <property type="match status" value="1"/>
</dbReference>
<dbReference type="Pfam" id="PF08327">
    <property type="entry name" value="AHSA1"/>
    <property type="match status" value="1"/>
</dbReference>
<dbReference type="InterPro" id="IPR013538">
    <property type="entry name" value="ASHA1/2-like_C"/>
</dbReference>
<comment type="caution">
    <text evidence="3">The sequence shown here is derived from an EMBL/GenBank/DDBJ whole genome shotgun (WGS) entry which is preliminary data.</text>
</comment>
<sequence>MAGESRGVSSGQMKRNTSIANMMLTHAPIAKTDMLIRKPAEDVFEAIVDPAITSNFWFSKGSGRLETGAQVQWVWESHDVVNNVVAIAVERNRHVLIEWPGYAGLTQVEWTFEAIPDGTTFVRVTEAGWEDDADKLVRYVADSTQGFTLLLAGMKAFLEHGIRLNLTLDRYPEGIEEQVIGE</sequence>
<gene>
    <name evidence="3" type="ORF">GCM10010862_26140</name>
</gene>
<evidence type="ECO:0000313" key="3">
    <source>
        <dbReference type="EMBL" id="GLQ55355.1"/>
    </source>
</evidence>
<dbReference type="InterPro" id="IPR023393">
    <property type="entry name" value="START-like_dom_sf"/>
</dbReference>
<accession>A0ABQ5W5J7</accession>